<comment type="caution">
    <text evidence="3">The sequence shown here is derived from an EMBL/GenBank/DDBJ whole genome shotgun (WGS) entry which is preliminary data.</text>
</comment>
<evidence type="ECO:0000256" key="1">
    <source>
        <dbReference type="SAM" id="Phobius"/>
    </source>
</evidence>
<dbReference type="EMBL" id="JACTAM010002755">
    <property type="protein sequence ID" value="KAI2643765.1"/>
    <property type="molecule type" value="Genomic_DNA"/>
</dbReference>
<keyword evidence="4" id="KW-1185">Reference proteome</keyword>
<organism evidence="3 4">
    <name type="scientific">Labeo rohita</name>
    <name type="common">Indian major carp</name>
    <name type="synonym">Cyprinus rohita</name>
    <dbReference type="NCBI Taxonomy" id="84645"/>
    <lineage>
        <taxon>Eukaryota</taxon>
        <taxon>Metazoa</taxon>
        <taxon>Chordata</taxon>
        <taxon>Craniata</taxon>
        <taxon>Vertebrata</taxon>
        <taxon>Euteleostomi</taxon>
        <taxon>Actinopterygii</taxon>
        <taxon>Neopterygii</taxon>
        <taxon>Teleostei</taxon>
        <taxon>Ostariophysi</taxon>
        <taxon>Cypriniformes</taxon>
        <taxon>Cyprinidae</taxon>
        <taxon>Labeoninae</taxon>
        <taxon>Labeonini</taxon>
        <taxon>Labeo</taxon>
    </lineage>
</organism>
<dbReference type="InterPro" id="IPR013106">
    <property type="entry name" value="Ig_V-set"/>
</dbReference>
<dbReference type="PANTHER" id="PTHR21063">
    <property type="entry name" value="LFA-3"/>
    <property type="match status" value="1"/>
</dbReference>
<evidence type="ECO:0000313" key="4">
    <source>
        <dbReference type="Proteomes" id="UP000830375"/>
    </source>
</evidence>
<dbReference type="InterPro" id="IPR013783">
    <property type="entry name" value="Ig-like_fold"/>
</dbReference>
<dbReference type="PROSITE" id="PS50835">
    <property type="entry name" value="IG_LIKE"/>
    <property type="match status" value="1"/>
</dbReference>
<accession>A0ABQ8KZ89</accession>
<protein>
    <submittedName>
        <fullName evidence="3">Transposable element Tc3 transposase</fullName>
    </submittedName>
</protein>
<dbReference type="InterPro" id="IPR036397">
    <property type="entry name" value="RNaseH_sf"/>
</dbReference>
<proteinExistence type="predicted"/>
<dbReference type="Proteomes" id="UP000830375">
    <property type="component" value="Unassembled WGS sequence"/>
</dbReference>
<dbReference type="Pfam" id="PF07686">
    <property type="entry name" value="V-set"/>
    <property type="match status" value="2"/>
</dbReference>
<dbReference type="InterPro" id="IPR003599">
    <property type="entry name" value="Ig_sub"/>
</dbReference>
<feature type="domain" description="Ig-like" evidence="2">
    <location>
        <begin position="193"/>
        <end position="318"/>
    </location>
</feature>
<dbReference type="InterPro" id="IPR036179">
    <property type="entry name" value="Ig-like_dom_sf"/>
</dbReference>
<keyword evidence="1" id="KW-1133">Transmembrane helix</keyword>
<dbReference type="InterPro" id="IPR007110">
    <property type="entry name" value="Ig-like_dom"/>
</dbReference>
<evidence type="ECO:0000313" key="3">
    <source>
        <dbReference type="EMBL" id="KAI2643765.1"/>
    </source>
</evidence>
<name>A0ABQ8KZ89_LABRO</name>
<dbReference type="Gene3D" id="2.60.40.10">
    <property type="entry name" value="Immunoglobulins"/>
    <property type="match status" value="2"/>
</dbReference>
<dbReference type="SMART" id="SM00409">
    <property type="entry name" value="IG"/>
    <property type="match status" value="2"/>
</dbReference>
<evidence type="ECO:0000259" key="2">
    <source>
        <dbReference type="PROSITE" id="PS50835"/>
    </source>
</evidence>
<dbReference type="SUPFAM" id="SSF48726">
    <property type="entry name" value="Immunoglobulin"/>
    <property type="match status" value="2"/>
</dbReference>
<keyword evidence="1" id="KW-0812">Transmembrane</keyword>
<dbReference type="PANTHER" id="PTHR21063:SF4">
    <property type="entry name" value="CD48 ANTIGEN-RELATED"/>
    <property type="match status" value="1"/>
</dbReference>
<sequence length="493" mass="55183">MPLQSSKQVFKAAGASGVPRTSRCRILQRLAVMHKPSIRPPLTNAHKQKWLQWAQKYTKTNFQTVLFTDECRATLDGPDGWSGGWLVGGHHVPTRLRRQQGGGGLMFCAGIMGRELVGHFRVSGGVKMTSEKYVEFLTDHFLPWYKKKNRAFRNKIIFMHDNAPSHAARNTSASLAAMGIKGGKLMVWPPSSPDLNPIENLWSILKQKIYEGVFCVDADRVSMKEGDSVTLNTDVTINQQDIKWYFNSTRIAQISGDLSYICVDVQCNKDTERFRDRLKLNHQTGSLTITNTRTTDSGLYEVKIINNSSISEKTFNLDVSAAEQEVMKTKSVKEGESVTLDPVVIKNPNDMMMWYFNDTLIVEITGDQSKICTADQCKVRFRDRLTLNHQNGSLIITNTKTTDSGLYKLQINSSIRRHRHSISITSWKIFTVTVTAAVAGMCVCVLLLAAAVAGALYYGRHQTKRNGSMKQRSDQDLDSSPNLCDSSLMDAAN</sequence>
<feature type="transmembrane region" description="Helical" evidence="1">
    <location>
        <begin position="429"/>
        <end position="459"/>
    </location>
</feature>
<keyword evidence="1" id="KW-0472">Membrane</keyword>
<dbReference type="InterPro" id="IPR038717">
    <property type="entry name" value="Tc1-like_DDE_dom"/>
</dbReference>
<dbReference type="Gene3D" id="3.30.420.10">
    <property type="entry name" value="Ribonuclease H-like superfamily/Ribonuclease H"/>
    <property type="match status" value="1"/>
</dbReference>
<gene>
    <name evidence="3" type="ORF">H4Q32_025593</name>
</gene>
<dbReference type="Pfam" id="PF13358">
    <property type="entry name" value="DDE_3"/>
    <property type="match status" value="1"/>
</dbReference>
<reference evidence="3 4" key="1">
    <citation type="submission" date="2022-01" db="EMBL/GenBank/DDBJ databases">
        <title>A high-quality chromosome-level genome assembly of rohu carp, Labeo rohita.</title>
        <authorList>
            <person name="Arick M.A. II"/>
            <person name="Hsu C.-Y."/>
            <person name="Magbanua Z."/>
            <person name="Pechanova O."/>
            <person name="Grover C."/>
            <person name="Miller E."/>
            <person name="Thrash A."/>
            <person name="Ezzel L."/>
            <person name="Alam S."/>
            <person name="Benzie J."/>
            <person name="Hamilton M."/>
            <person name="Karsi A."/>
            <person name="Lawrence M.L."/>
            <person name="Peterson D.G."/>
        </authorList>
    </citation>
    <scope>NUCLEOTIDE SEQUENCE [LARGE SCALE GENOMIC DNA]</scope>
    <source>
        <strain evidence="4">BAU-BD-2019</strain>
        <tissue evidence="3">Blood</tissue>
    </source>
</reference>